<dbReference type="GO" id="GO:0009055">
    <property type="term" value="F:electron transfer activity"/>
    <property type="evidence" value="ECO:0007669"/>
    <property type="project" value="InterPro"/>
</dbReference>
<proteinExistence type="predicted"/>
<sequence>MKPLPYLILLIAGSSTQAVESDGAKLFHEQVAPVLVKNCVECHNDVTTKGGLNMSTLADVLKGGDDGPALVPGKAAESSLYTMIVPETAGEKPEMPKKKPALSAAETDLIKRWIDMGAVWPTEIVLKEKPKGDVTHWSLLPLKPAAQGSIDGYINAKLKEKNLTMNPAADARTFIRRASFDLIGLPPTPEEAAAFEKEFAQDQAGATKRLIDRLLASPRYGERWARHWLDVVRFAESHGFEMNRARPNAWPYRDYVIQAFNADKPYDQFVREQIAGDQLGADAATGFLVAGAWDQVKGADPVLRANQRADEMHDLVSTTGSTFLGMTIGCARCHDHKFDPILQTDYYRVRAIFEGVQHAERELKPTDAEQRLKQAEGLKTEIAALDEALARFQPRAQLTRRVLLDDDLPPPTKPDAIGCVQIEQPTNGKPIDYSPGTEFGQANDPGDSTRLPNLGESYRYWKAEKDAAAKDFFSWNPRVTGKQRVWISWAAWTTHAKDARYILDLDGDANTQEDQKEIASVDQSKFADGSGAIPGQKRWSGFKYAGTHALTKDSILILRSGKLGGPTVADAVLFEEADGNQPASQPHLRAPVTHLANHESFDAVKAKFVRFTIRATAGAQPCIDELEVFSASPKPRNVALARNGAKVTASDVFSDGANPIHQIAHANDGLYGNAKSWISKNAGKGWLQIEFPREERINSVVWSRDRGDSKKGKVYQDRLPTEYVIETSLNGQTWQAVASSADRLGAEYRDRIRDIPTLSGVSAEDAATVKKHSEQRAVLQRRLKELTNFPMAYLGKFEQPGPTYRLQRGDPMTPQEEVTPGALTQFGTKLDLAKDTPEAERRVALAKWLSDPQNPLTARVMVNRIWHYHFGAGIVDTPSDLGYNGGKPSHPELLDWLAAQFIQHGWSLKEMHRLIMNSAAYRQSSAANDAGLKADSSARLLWRFPTRRIEAEPLRDTILMVSGVLDLTMGGPGFDLFVPNDNYVKVYQSKQEFGPDTFRRMVYQSKPRVQLDDTFGAFDVPDAGQIAPRRTSSTTPLQALNFLNSSFAMQQSELLAARLEKEAGKEADAQVKRAFALAYQREPQAEELTAAVELISAHGLAMFCRALLNTSEFMTLY</sequence>
<keyword evidence="1 3" id="KW-0479">Metal-binding</keyword>
<keyword evidence="2 3" id="KW-0408">Iron</keyword>
<dbReference type="GO" id="GO:0020037">
    <property type="term" value="F:heme binding"/>
    <property type="evidence" value="ECO:0007669"/>
    <property type="project" value="InterPro"/>
</dbReference>
<dbReference type="Proteomes" id="UP000590740">
    <property type="component" value="Unassembled WGS sequence"/>
</dbReference>
<dbReference type="InterPro" id="IPR011444">
    <property type="entry name" value="DUF1549"/>
</dbReference>
<reference evidence="6 7" key="1">
    <citation type="submission" date="2020-08" db="EMBL/GenBank/DDBJ databases">
        <title>Genomic Encyclopedia of Type Strains, Phase IV (KMG-IV): sequencing the most valuable type-strain genomes for metagenomic binning, comparative biology and taxonomic classification.</title>
        <authorList>
            <person name="Goeker M."/>
        </authorList>
    </citation>
    <scope>NUCLEOTIDE SEQUENCE [LARGE SCALE GENOMIC DNA]</scope>
    <source>
        <strain evidence="6 7">DSM 12252</strain>
    </source>
</reference>
<evidence type="ECO:0000259" key="4">
    <source>
        <dbReference type="PROSITE" id="PS50022"/>
    </source>
</evidence>
<evidence type="ECO:0000256" key="2">
    <source>
        <dbReference type="ARBA" id="ARBA00023004"/>
    </source>
</evidence>
<evidence type="ECO:0000313" key="6">
    <source>
        <dbReference type="EMBL" id="MBB5033229.1"/>
    </source>
</evidence>
<accession>A0A7W8DKG6</accession>
<dbReference type="PROSITE" id="PS51007">
    <property type="entry name" value="CYTC"/>
    <property type="match status" value="1"/>
</dbReference>
<evidence type="ECO:0000313" key="7">
    <source>
        <dbReference type="Proteomes" id="UP000590740"/>
    </source>
</evidence>
<dbReference type="EMBL" id="JACHIG010000005">
    <property type="protein sequence ID" value="MBB5033229.1"/>
    <property type="molecule type" value="Genomic_DNA"/>
</dbReference>
<dbReference type="PANTHER" id="PTHR35889:SF3">
    <property type="entry name" value="F-BOX DOMAIN-CONTAINING PROTEIN"/>
    <property type="match status" value="1"/>
</dbReference>
<organism evidence="6 7">
    <name type="scientific">Prosthecobacter vanneervenii</name>
    <dbReference type="NCBI Taxonomy" id="48466"/>
    <lineage>
        <taxon>Bacteria</taxon>
        <taxon>Pseudomonadati</taxon>
        <taxon>Verrucomicrobiota</taxon>
        <taxon>Verrucomicrobiia</taxon>
        <taxon>Verrucomicrobiales</taxon>
        <taxon>Verrucomicrobiaceae</taxon>
        <taxon>Prosthecobacter</taxon>
    </lineage>
</organism>
<gene>
    <name evidence="6" type="ORF">HNQ65_002812</name>
</gene>
<name>A0A7W8DKG6_9BACT</name>
<dbReference type="InterPro" id="IPR011429">
    <property type="entry name" value="Cyt_c_Planctomycete-type"/>
</dbReference>
<dbReference type="PANTHER" id="PTHR35889">
    <property type="entry name" value="CYCLOINULO-OLIGOSACCHARIDE FRUCTANOTRANSFERASE-RELATED"/>
    <property type="match status" value="1"/>
</dbReference>
<dbReference type="InterPro" id="IPR022655">
    <property type="entry name" value="DUF1553"/>
</dbReference>
<dbReference type="InterPro" id="IPR000421">
    <property type="entry name" value="FA58C"/>
</dbReference>
<dbReference type="InterPro" id="IPR009056">
    <property type="entry name" value="Cyt_c-like_dom"/>
</dbReference>
<dbReference type="Pfam" id="PF07587">
    <property type="entry name" value="PSD1"/>
    <property type="match status" value="1"/>
</dbReference>
<protein>
    <submittedName>
        <fullName evidence="6">Mono/diheme cytochrome c family protein</fullName>
    </submittedName>
</protein>
<evidence type="ECO:0000259" key="5">
    <source>
        <dbReference type="PROSITE" id="PS51007"/>
    </source>
</evidence>
<dbReference type="RefSeq" id="WP_184340141.1">
    <property type="nucleotide sequence ID" value="NZ_JACHIG010000005.1"/>
</dbReference>
<feature type="domain" description="F5/8 type C" evidence="4">
    <location>
        <begin position="632"/>
        <end position="741"/>
    </location>
</feature>
<dbReference type="InterPro" id="IPR008979">
    <property type="entry name" value="Galactose-bd-like_sf"/>
</dbReference>
<dbReference type="Pfam" id="PF07583">
    <property type="entry name" value="PSCyt2"/>
    <property type="match status" value="1"/>
</dbReference>
<comment type="caution">
    <text evidence="6">The sequence shown here is derived from an EMBL/GenBank/DDBJ whole genome shotgun (WGS) entry which is preliminary data.</text>
</comment>
<dbReference type="AlphaFoldDB" id="A0A7W8DKG6"/>
<keyword evidence="7" id="KW-1185">Reference proteome</keyword>
<dbReference type="Gene3D" id="2.60.120.260">
    <property type="entry name" value="Galactose-binding domain-like"/>
    <property type="match status" value="1"/>
</dbReference>
<feature type="domain" description="Cytochrome c" evidence="5">
    <location>
        <begin position="18"/>
        <end position="118"/>
    </location>
</feature>
<evidence type="ECO:0000256" key="3">
    <source>
        <dbReference type="PROSITE-ProRule" id="PRU00433"/>
    </source>
</evidence>
<dbReference type="SUPFAM" id="SSF49785">
    <property type="entry name" value="Galactose-binding domain-like"/>
    <property type="match status" value="1"/>
</dbReference>
<dbReference type="GO" id="GO:0046872">
    <property type="term" value="F:metal ion binding"/>
    <property type="evidence" value="ECO:0007669"/>
    <property type="project" value="UniProtKB-KW"/>
</dbReference>
<keyword evidence="3" id="KW-0349">Heme</keyword>
<dbReference type="PROSITE" id="PS50022">
    <property type="entry name" value="FA58C_3"/>
    <property type="match status" value="1"/>
</dbReference>
<evidence type="ECO:0000256" key="1">
    <source>
        <dbReference type="ARBA" id="ARBA00022723"/>
    </source>
</evidence>
<dbReference type="Pfam" id="PF07635">
    <property type="entry name" value="PSCyt1"/>
    <property type="match status" value="1"/>
</dbReference>